<dbReference type="Gene3D" id="3.40.50.300">
    <property type="entry name" value="P-loop containing nucleotide triphosphate hydrolases"/>
    <property type="match status" value="1"/>
</dbReference>
<dbReference type="InterPro" id="IPR006169">
    <property type="entry name" value="GTP1_OBG_dom"/>
</dbReference>
<dbReference type="InterPro" id="IPR006074">
    <property type="entry name" value="GTP1-OBG_CS"/>
</dbReference>
<gene>
    <name evidence="14" type="primary">obgE</name>
    <name evidence="9" type="synonym">obg</name>
    <name evidence="14" type="ORF">FHP06_03925</name>
</gene>
<dbReference type="Proteomes" id="UP000321571">
    <property type="component" value="Unassembled WGS sequence"/>
</dbReference>
<dbReference type="AlphaFoldDB" id="A0A5C8NN36"/>
<evidence type="ECO:0000256" key="8">
    <source>
        <dbReference type="ARBA" id="ARBA00023134"/>
    </source>
</evidence>
<dbReference type="InterPro" id="IPR045086">
    <property type="entry name" value="OBG_GTPase"/>
</dbReference>
<accession>A0A5C8NN36</accession>
<name>A0A5C8NN36_9ACTN</name>
<feature type="binding site" evidence="9">
    <location>
        <begin position="212"/>
        <end position="215"/>
    </location>
    <ligand>
        <name>GTP</name>
        <dbReference type="ChEBI" id="CHEBI:37565"/>
    </ligand>
</feature>
<evidence type="ECO:0000256" key="2">
    <source>
        <dbReference type="ARBA" id="ARBA00007699"/>
    </source>
</evidence>
<dbReference type="OrthoDB" id="9807318at2"/>
<feature type="binding site" evidence="9">
    <location>
        <position position="173"/>
    </location>
    <ligand>
        <name>Mg(2+)</name>
        <dbReference type="ChEBI" id="CHEBI:18420"/>
    </ligand>
</feature>
<dbReference type="GO" id="GO:0005737">
    <property type="term" value="C:cytoplasm"/>
    <property type="evidence" value="ECO:0007669"/>
    <property type="project" value="UniProtKB-SubCell"/>
</dbReference>
<dbReference type="PROSITE" id="PS51710">
    <property type="entry name" value="G_OBG"/>
    <property type="match status" value="1"/>
</dbReference>
<evidence type="ECO:0000259" key="11">
    <source>
        <dbReference type="PROSITE" id="PS51710"/>
    </source>
</evidence>
<comment type="function">
    <text evidence="9">An essential GTPase which binds GTP, GDP and possibly (p)ppGpp with moderate affinity, with high nucleotide exchange rates and a fairly low GTP hydrolysis rate. Plays a role in control of the cell cycle, stress response, ribosome biogenesis and in those bacteria that undergo differentiation, in morphogenesis control.</text>
</comment>
<dbReference type="GO" id="GO:0000287">
    <property type="term" value="F:magnesium ion binding"/>
    <property type="evidence" value="ECO:0007669"/>
    <property type="project" value="InterPro"/>
</dbReference>
<dbReference type="Gene3D" id="3.30.300.350">
    <property type="entry name" value="GTP-binding protein OBG, C-terminal domain"/>
    <property type="match status" value="1"/>
</dbReference>
<dbReference type="CDD" id="cd01898">
    <property type="entry name" value="Obg"/>
    <property type="match status" value="1"/>
</dbReference>
<dbReference type="EMBL" id="VDUX01000002">
    <property type="protein sequence ID" value="TXL62365.1"/>
    <property type="molecule type" value="Genomic_DNA"/>
</dbReference>
<feature type="compositionally biased region" description="Acidic residues" evidence="10">
    <location>
        <begin position="486"/>
        <end position="495"/>
    </location>
</feature>
<feature type="binding site" evidence="9">
    <location>
        <position position="193"/>
    </location>
    <ligand>
        <name>Mg(2+)</name>
        <dbReference type="ChEBI" id="CHEBI:18420"/>
    </ligand>
</feature>
<feature type="domain" description="Obg" evidence="13">
    <location>
        <begin position="2"/>
        <end position="159"/>
    </location>
</feature>
<comment type="caution">
    <text evidence="14">The sequence shown here is derived from an EMBL/GenBank/DDBJ whole genome shotgun (WGS) entry which is preliminary data.</text>
</comment>
<dbReference type="FunFam" id="2.70.210.12:FF:000001">
    <property type="entry name" value="GTPase Obg"/>
    <property type="match status" value="1"/>
</dbReference>
<feature type="region of interest" description="Disordered" evidence="10">
    <location>
        <begin position="474"/>
        <end position="495"/>
    </location>
</feature>
<dbReference type="PANTHER" id="PTHR11702:SF31">
    <property type="entry name" value="MITOCHONDRIAL RIBOSOME-ASSOCIATED GTPASE 2"/>
    <property type="match status" value="1"/>
</dbReference>
<dbReference type="Pfam" id="PF01018">
    <property type="entry name" value="GTP1_OBG"/>
    <property type="match status" value="1"/>
</dbReference>
<feature type="domain" description="OBG-type G" evidence="11">
    <location>
        <begin position="160"/>
        <end position="330"/>
    </location>
</feature>
<feature type="region of interest" description="Disordered" evidence="10">
    <location>
        <begin position="63"/>
        <end position="85"/>
    </location>
</feature>
<dbReference type="NCBIfam" id="TIGR03595">
    <property type="entry name" value="Obg_CgtA_exten"/>
    <property type="match status" value="1"/>
</dbReference>
<dbReference type="InterPro" id="IPR036726">
    <property type="entry name" value="GTP1_OBG_dom_sf"/>
</dbReference>
<dbReference type="NCBIfam" id="NF008954">
    <property type="entry name" value="PRK12296.1"/>
    <property type="match status" value="1"/>
</dbReference>
<comment type="similarity">
    <text evidence="2 9">Belongs to the TRAFAC class OBG-HflX-like GTPase superfamily. OBG GTPase family.</text>
</comment>
<keyword evidence="3 9" id="KW-0963">Cytoplasm</keyword>
<evidence type="ECO:0000256" key="4">
    <source>
        <dbReference type="ARBA" id="ARBA00022723"/>
    </source>
</evidence>
<sequence>MPSFVDQVTLDVTAGNGGHGVASVHREKFKPLGGPDGGNGGNGGDVVLRVAADVTTLIDYHHEPHRKAGNGAPGAGSNRNGANGQDLVLPVPDGTVVRDQDGEVLADLVGVGTEVVIAAGGRGGLGNAALASSKRKAPGFALKGEPGEHRLITLELKVVADIGLVGFPSAGKSSLIAALSRARPKIADYPFTTLVPNLGVVTAGSTTFTVADVPGLIEGASEGRGLGHDFLRHVERCAALVHVIDCATAEPGRDPLSDLDVIEGELAAYGGLEDRPRLVALNKVDVPDAREIAGFVRADLEARGLDVFEVSAASHDGLRELSFAMAEVVQAKRAAAPKAEATRIVLRPPAEAGVGEEFTIVQRDGQYVVRGEKPARWVRQTDFSNDEAVGFLADRLNRLGIEDKLLELGARRGDDVVIGGSGPDDEDAVVFDFDPQVSAGAEMLGRRGEDQRLYDTGRRTNVERREELARKRAFEAAAREGREAEPADLDGEDES</sequence>
<comment type="cofactor">
    <cofactor evidence="1 9">
        <name>Mg(2+)</name>
        <dbReference type="ChEBI" id="CHEBI:18420"/>
    </cofactor>
</comment>
<dbReference type="InterPro" id="IPR031167">
    <property type="entry name" value="G_OBG"/>
</dbReference>
<organism evidence="14 15">
    <name type="scientific">Aeromicrobium terrae</name>
    <dbReference type="NCBI Taxonomy" id="2498846"/>
    <lineage>
        <taxon>Bacteria</taxon>
        <taxon>Bacillati</taxon>
        <taxon>Actinomycetota</taxon>
        <taxon>Actinomycetes</taxon>
        <taxon>Propionibacteriales</taxon>
        <taxon>Nocardioidaceae</taxon>
        <taxon>Aeromicrobium</taxon>
    </lineage>
</organism>
<dbReference type="SUPFAM" id="SSF102741">
    <property type="entry name" value="Obg GTP-binding protein C-terminal domain"/>
    <property type="match status" value="1"/>
</dbReference>
<dbReference type="InterPro" id="IPR015349">
    <property type="entry name" value="OCT_dom"/>
</dbReference>
<feature type="binding site" evidence="9">
    <location>
        <begin position="282"/>
        <end position="285"/>
    </location>
    <ligand>
        <name>GTP</name>
        <dbReference type="ChEBI" id="CHEBI:37565"/>
    </ligand>
</feature>
<evidence type="ECO:0000313" key="14">
    <source>
        <dbReference type="EMBL" id="TXL62365.1"/>
    </source>
</evidence>
<feature type="binding site" evidence="9">
    <location>
        <begin position="166"/>
        <end position="173"/>
    </location>
    <ligand>
        <name>GTP</name>
        <dbReference type="ChEBI" id="CHEBI:37565"/>
    </ligand>
</feature>
<dbReference type="InterPro" id="IPR014100">
    <property type="entry name" value="GTP-bd_Obg/CgtA"/>
</dbReference>
<dbReference type="Gene3D" id="2.70.210.12">
    <property type="entry name" value="GTP1/OBG domain"/>
    <property type="match status" value="1"/>
</dbReference>
<dbReference type="EC" id="3.6.5.-" evidence="9"/>
<evidence type="ECO:0000256" key="5">
    <source>
        <dbReference type="ARBA" id="ARBA00022741"/>
    </source>
</evidence>
<evidence type="ECO:0000256" key="6">
    <source>
        <dbReference type="ARBA" id="ARBA00022801"/>
    </source>
</evidence>
<feature type="compositionally biased region" description="Basic and acidic residues" evidence="10">
    <location>
        <begin position="474"/>
        <end position="485"/>
    </location>
</feature>
<dbReference type="Pfam" id="PF01926">
    <property type="entry name" value="MMR_HSR1"/>
    <property type="match status" value="1"/>
</dbReference>
<dbReference type="GO" id="GO:0042254">
    <property type="term" value="P:ribosome biogenesis"/>
    <property type="evidence" value="ECO:0007669"/>
    <property type="project" value="UniProtKB-UniRule"/>
</dbReference>
<evidence type="ECO:0000313" key="15">
    <source>
        <dbReference type="Proteomes" id="UP000321571"/>
    </source>
</evidence>
<dbReference type="GO" id="GO:0005525">
    <property type="term" value="F:GTP binding"/>
    <property type="evidence" value="ECO:0007669"/>
    <property type="project" value="UniProtKB-UniRule"/>
</dbReference>
<evidence type="ECO:0000256" key="9">
    <source>
        <dbReference type="HAMAP-Rule" id="MF_01454"/>
    </source>
</evidence>
<dbReference type="SUPFAM" id="SSF52540">
    <property type="entry name" value="P-loop containing nucleoside triphosphate hydrolases"/>
    <property type="match status" value="1"/>
</dbReference>
<evidence type="ECO:0000256" key="10">
    <source>
        <dbReference type="SAM" id="MobiDB-lite"/>
    </source>
</evidence>
<keyword evidence="7 9" id="KW-0460">Magnesium</keyword>
<feature type="domain" description="OCT" evidence="12">
    <location>
        <begin position="346"/>
        <end position="435"/>
    </location>
</feature>
<evidence type="ECO:0000256" key="7">
    <source>
        <dbReference type="ARBA" id="ARBA00022842"/>
    </source>
</evidence>
<dbReference type="InterPro" id="IPR006073">
    <property type="entry name" value="GTP-bd"/>
</dbReference>
<dbReference type="SUPFAM" id="SSF82051">
    <property type="entry name" value="Obg GTP-binding protein N-terminal domain"/>
    <property type="match status" value="1"/>
</dbReference>
<dbReference type="NCBIfam" id="NF008955">
    <property type="entry name" value="PRK12297.1"/>
    <property type="match status" value="1"/>
</dbReference>
<dbReference type="PROSITE" id="PS51881">
    <property type="entry name" value="OCT"/>
    <property type="match status" value="1"/>
</dbReference>
<evidence type="ECO:0000256" key="1">
    <source>
        <dbReference type="ARBA" id="ARBA00001946"/>
    </source>
</evidence>
<dbReference type="InterPro" id="IPR036346">
    <property type="entry name" value="GTP-bd_prot_GTP1/OBG_C_sf"/>
</dbReference>
<reference evidence="14 15" key="1">
    <citation type="submission" date="2019-06" db="EMBL/GenBank/DDBJ databases">
        <title>Aeromicrobium sp. nov., isolated from a maize field.</title>
        <authorList>
            <person name="Lin S.-Y."/>
            <person name="Tsai C.-F."/>
            <person name="Young C.-C."/>
        </authorList>
    </citation>
    <scope>NUCLEOTIDE SEQUENCE [LARGE SCALE GENOMIC DNA]</scope>
    <source>
        <strain evidence="14 15">CC-CFT486</strain>
    </source>
</reference>
<dbReference type="GO" id="GO:0003924">
    <property type="term" value="F:GTPase activity"/>
    <property type="evidence" value="ECO:0007669"/>
    <property type="project" value="UniProtKB-UniRule"/>
</dbReference>
<keyword evidence="4 9" id="KW-0479">Metal-binding</keyword>
<protein>
    <recommendedName>
        <fullName evidence="9">GTPase Obg</fullName>
        <ecNumber evidence="9">3.6.5.-</ecNumber>
    </recommendedName>
    <alternativeName>
        <fullName evidence="9">GTP-binding protein Obg</fullName>
    </alternativeName>
</protein>
<feature type="binding site" evidence="9">
    <location>
        <begin position="191"/>
        <end position="195"/>
    </location>
    <ligand>
        <name>GTP</name>
        <dbReference type="ChEBI" id="CHEBI:37565"/>
    </ligand>
</feature>
<dbReference type="InterPro" id="IPR027417">
    <property type="entry name" value="P-loop_NTPase"/>
</dbReference>
<feature type="binding site" evidence="9">
    <location>
        <begin position="311"/>
        <end position="313"/>
    </location>
    <ligand>
        <name>GTP</name>
        <dbReference type="ChEBI" id="CHEBI:37565"/>
    </ligand>
</feature>
<dbReference type="Pfam" id="PF09269">
    <property type="entry name" value="DUF1967"/>
    <property type="match status" value="1"/>
</dbReference>
<evidence type="ECO:0000259" key="13">
    <source>
        <dbReference type="PROSITE" id="PS51883"/>
    </source>
</evidence>
<dbReference type="PROSITE" id="PS51883">
    <property type="entry name" value="OBG"/>
    <property type="match status" value="1"/>
</dbReference>
<keyword evidence="15" id="KW-1185">Reference proteome</keyword>
<dbReference type="NCBIfam" id="NF008956">
    <property type="entry name" value="PRK12299.1"/>
    <property type="match status" value="1"/>
</dbReference>
<proteinExistence type="inferred from homology"/>
<evidence type="ECO:0000259" key="12">
    <source>
        <dbReference type="PROSITE" id="PS51881"/>
    </source>
</evidence>
<dbReference type="PRINTS" id="PR00326">
    <property type="entry name" value="GTP1OBG"/>
</dbReference>
<keyword evidence="5 9" id="KW-0547">Nucleotide-binding</keyword>
<dbReference type="NCBIfam" id="TIGR02729">
    <property type="entry name" value="Obg_CgtA"/>
    <property type="match status" value="1"/>
</dbReference>
<keyword evidence="6 9" id="KW-0378">Hydrolase</keyword>
<comment type="subunit">
    <text evidence="9">Monomer.</text>
</comment>
<dbReference type="PROSITE" id="PS00905">
    <property type="entry name" value="GTP1_OBG"/>
    <property type="match status" value="1"/>
</dbReference>
<evidence type="ECO:0000256" key="3">
    <source>
        <dbReference type="ARBA" id="ARBA00022490"/>
    </source>
</evidence>
<dbReference type="HAMAP" id="MF_01454">
    <property type="entry name" value="GTPase_Obg"/>
    <property type="match status" value="1"/>
</dbReference>
<dbReference type="PANTHER" id="PTHR11702">
    <property type="entry name" value="DEVELOPMENTALLY REGULATED GTP-BINDING PROTEIN-RELATED"/>
    <property type="match status" value="1"/>
</dbReference>
<comment type="subcellular location">
    <subcellularLocation>
        <location evidence="9">Cytoplasm</location>
    </subcellularLocation>
</comment>
<keyword evidence="8 9" id="KW-0342">GTP-binding</keyword>